<evidence type="ECO:0000256" key="1">
    <source>
        <dbReference type="SAM" id="MobiDB-lite"/>
    </source>
</evidence>
<accession>L8WQ65</accession>
<feature type="region of interest" description="Disordered" evidence="1">
    <location>
        <begin position="1"/>
        <end position="38"/>
    </location>
</feature>
<dbReference type="EMBL" id="AFRT01001470">
    <property type="protein sequence ID" value="ELU40266.1"/>
    <property type="molecule type" value="Genomic_DNA"/>
</dbReference>
<feature type="compositionally biased region" description="Polar residues" evidence="1">
    <location>
        <begin position="28"/>
        <end position="38"/>
    </location>
</feature>
<organism evidence="2 3">
    <name type="scientific">Thanatephorus cucumeris (strain AG1-IA)</name>
    <name type="common">Rice sheath blight fungus</name>
    <name type="synonym">Rhizoctonia solani</name>
    <dbReference type="NCBI Taxonomy" id="983506"/>
    <lineage>
        <taxon>Eukaryota</taxon>
        <taxon>Fungi</taxon>
        <taxon>Dikarya</taxon>
        <taxon>Basidiomycota</taxon>
        <taxon>Agaricomycotina</taxon>
        <taxon>Agaricomycetes</taxon>
        <taxon>Cantharellales</taxon>
        <taxon>Ceratobasidiaceae</taxon>
        <taxon>Rhizoctonia</taxon>
        <taxon>Rhizoctonia solani AG-1</taxon>
    </lineage>
</organism>
<comment type="caution">
    <text evidence="2">The sequence shown here is derived from an EMBL/GenBank/DDBJ whole genome shotgun (WGS) entry which is preliminary data.</text>
</comment>
<proteinExistence type="predicted"/>
<dbReference type="AlphaFoldDB" id="L8WQ65"/>
<dbReference type="HOGENOM" id="CLU_1918494_0_0_1"/>
<dbReference type="OrthoDB" id="3190383at2759"/>
<gene>
    <name evidence="2" type="ORF">AG1IA_05707</name>
</gene>
<evidence type="ECO:0000313" key="2">
    <source>
        <dbReference type="EMBL" id="ELU40266.1"/>
    </source>
</evidence>
<protein>
    <submittedName>
        <fullName evidence="2">Uncharacterized protein</fullName>
    </submittedName>
</protein>
<dbReference type="Proteomes" id="UP000011668">
    <property type="component" value="Unassembled WGS sequence"/>
</dbReference>
<name>L8WQ65_THACA</name>
<keyword evidence="3" id="KW-1185">Reference proteome</keyword>
<reference evidence="2 3" key="1">
    <citation type="journal article" date="2013" name="Nat. Commun.">
        <title>The evolution and pathogenic mechanisms of the rice sheath blight pathogen.</title>
        <authorList>
            <person name="Zheng A."/>
            <person name="Lin R."/>
            <person name="Xu L."/>
            <person name="Qin P."/>
            <person name="Tang C."/>
            <person name="Ai P."/>
            <person name="Zhang D."/>
            <person name="Liu Y."/>
            <person name="Sun Z."/>
            <person name="Feng H."/>
            <person name="Wang Y."/>
            <person name="Chen Y."/>
            <person name="Liang X."/>
            <person name="Fu R."/>
            <person name="Li Q."/>
            <person name="Zhang J."/>
            <person name="Yu X."/>
            <person name="Xie Z."/>
            <person name="Ding L."/>
            <person name="Guan P."/>
            <person name="Tang J."/>
            <person name="Liang Y."/>
            <person name="Wang S."/>
            <person name="Deng Q."/>
            <person name="Li S."/>
            <person name="Zhu J."/>
            <person name="Wang L."/>
            <person name="Liu H."/>
            <person name="Li P."/>
        </authorList>
    </citation>
    <scope>NUCLEOTIDE SEQUENCE [LARGE SCALE GENOMIC DNA]</scope>
    <source>
        <strain evidence="3">AG-1 IA</strain>
    </source>
</reference>
<feature type="compositionally biased region" description="Polar residues" evidence="1">
    <location>
        <begin position="1"/>
        <end position="20"/>
    </location>
</feature>
<sequence length="132" mass="14396">MSTSAGSKPITQASGLGSTHPSKRTMWESYQSNTSQASQTYNRWVDWCSWTRRAVCIRQTRGGNPCQGPPIEGRTSGRISNGLSQRTVANVRAGVPKNNSIGSTKNSIFVLYQVSWCVLRASVFDQVIGAVQ</sequence>
<evidence type="ECO:0000313" key="3">
    <source>
        <dbReference type="Proteomes" id="UP000011668"/>
    </source>
</evidence>